<feature type="transmembrane region" description="Helical" evidence="2">
    <location>
        <begin position="37"/>
        <end position="58"/>
    </location>
</feature>
<feature type="transmembrane region" description="Helical" evidence="2">
    <location>
        <begin position="6"/>
        <end position="25"/>
    </location>
</feature>
<proteinExistence type="predicted"/>
<feature type="compositionally biased region" description="Polar residues" evidence="1">
    <location>
        <begin position="228"/>
        <end position="245"/>
    </location>
</feature>
<gene>
    <name evidence="3" type="ORF">HINF_LOCUS30936</name>
    <name evidence="4" type="ORF">HINF_LOCUS38629</name>
</gene>
<evidence type="ECO:0000313" key="4">
    <source>
        <dbReference type="EMBL" id="CAL6040976.1"/>
    </source>
</evidence>
<feature type="region of interest" description="Disordered" evidence="1">
    <location>
        <begin position="224"/>
        <end position="245"/>
    </location>
</feature>
<evidence type="ECO:0000256" key="2">
    <source>
        <dbReference type="SAM" id="Phobius"/>
    </source>
</evidence>
<keyword evidence="5" id="KW-1185">Reference proteome</keyword>
<accession>A0AA86PPF7</accession>
<feature type="transmembrane region" description="Helical" evidence="2">
    <location>
        <begin position="90"/>
        <end position="116"/>
    </location>
</feature>
<sequence length="245" mass="28659">MDVLIFLLTELLPMILFAIVSTLQMRFLVKDSKTKQFLNFVLAMIIGCFLLALSYLMYTVVNCIMTTENNISYSDFNNICVDFSLNQRSIWLIIIWVSYSISMLLFIAYWIVIYYVNYQNKYSILPNYVDNSEMKNAHQLKFELTNYPLAQLAYLVFFVISESNECNTDVIIISGIINIIFEINRGLIFVYPKKCEDDVNNYQCINQFPCSKLDQKANQQQKAQQQQYVSLNNEQNNENDQSTIE</sequence>
<reference evidence="4 5" key="2">
    <citation type="submission" date="2024-07" db="EMBL/GenBank/DDBJ databases">
        <authorList>
            <person name="Akdeniz Z."/>
        </authorList>
    </citation>
    <scope>NUCLEOTIDE SEQUENCE [LARGE SCALE GENOMIC DNA]</scope>
</reference>
<protein>
    <submittedName>
        <fullName evidence="4">Hypothetical_protein</fullName>
    </submittedName>
</protein>
<keyword evidence="2" id="KW-0472">Membrane</keyword>
<name>A0AA86PPF7_9EUKA</name>
<keyword evidence="2" id="KW-0812">Transmembrane</keyword>
<organism evidence="3">
    <name type="scientific">Hexamita inflata</name>
    <dbReference type="NCBI Taxonomy" id="28002"/>
    <lineage>
        <taxon>Eukaryota</taxon>
        <taxon>Metamonada</taxon>
        <taxon>Diplomonadida</taxon>
        <taxon>Hexamitidae</taxon>
        <taxon>Hexamitinae</taxon>
        <taxon>Hexamita</taxon>
    </lineage>
</organism>
<dbReference type="EMBL" id="CAXDID020000147">
    <property type="protein sequence ID" value="CAL6040976.1"/>
    <property type="molecule type" value="Genomic_DNA"/>
</dbReference>
<evidence type="ECO:0000256" key="1">
    <source>
        <dbReference type="SAM" id="MobiDB-lite"/>
    </source>
</evidence>
<keyword evidence="2" id="KW-1133">Transmembrane helix</keyword>
<dbReference type="Proteomes" id="UP001642409">
    <property type="component" value="Unassembled WGS sequence"/>
</dbReference>
<dbReference type="EMBL" id="CATOUU010000714">
    <property type="protein sequence ID" value="CAI9943291.1"/>
    <property type="molecule type" value="Genomic_DNA"/>
</dbReference>
<comment type="caution">
    <text evidence="3">The sequence shown here is derived from an EMBL/GenBank/DDBJ whole genome shotgun (WGS) entry which is preliminary data.</text>
</comment>
<evidence type="ECO:0000313" key="5">
    <source>
        <dbReference type="Proteomes" id="UP001642409"/>
    </source>
</evidence>
<reference evidence="3" key="1">
    <citation type="submission" date="2023-06" db="EMBL/GenBank/DDBJ databases">
        <authorList>
            <person name="Kurt Z."/>
        </authorList>
    </citation>
    <scope>NUCLEOTIDE SEQUENCE</scope>
</reference>
<evidence type="ECO:0000313" key="3">
    <source>
        <dbReference type="EMBL" id="CAI9943291.1"/>
    </source>
</evidence>
<dbReference type="AlphaFoldDB" id="A0AA86PPF7"/>